<gene>
    <name evidence="2" type="ORF">HZ995_12645</name>
</gene>
<feature type="domain" description="Hedgehog/Intein (Hint)" evidence="1">
    <location>
        <begin position="15"/>
        <end position="161"/>
    </location>
</feature>
<dbReference type="Proteomes" id="UP000665026">
    <property type="component" value="Chromosome"/>
</dbReference>
<dbReference type="KEGG" id="cact:HZ995_12645"/>
<sequence>MADKDLREGTPWPPICFATGTQIATSKGTRAIESLRPGDKVITRDNGLQEIAWVGHREFSSMDLDRNEDLRPILIKAGALGPNAPETDILVSPNHRMLITNDITALVFDERETLVAAKHLLGKKGVKRVNIGGVGYHHVLFEHHEVILGNGAWSESFQPGDYSLGTLETAQKDEIFKIFPELRERETLGMFVSARRTLNKREAVFLRTH</sequence>
<reference evidence="2" key="1">
    <citation type="submission" date="2020-07" db="EMBL/GenBank/DDBJ databases">
        <title>Genome sequences of bacteria associated with the marine, planktonic diatom Thalassiosira profunda strain ECT2AJA-044.</title>
        <authorList>
            <person name="Gargas C.B."/>
            <person name="Roberts W.R."/>
            <person name="Alverson A.J."/>
        </authorList>
    </citation>
    <scope>NUCLEOTIDE SEQUENCE</scope>
    <source>
        <strain evidence="2">ECT2AJA-044</strain>
    </source>
</reference>
<protein>
    <submittedName>
        <fullName evidence="2">Hint domain-containing protein</fullName>
    </submittedName>
</protein>
<dbReference type="InterPro" id="IPR036844">
    <property type="entry name" value="Hint_dom_sf"/>
</dbReference>
<dbReference type="AlphaFoldDB" id="A0A975I6P7"/>
<proteinExistence type="predicted"/>
<organism evidence="2 3">
    <name type="scientific">Cognatishimia activa</name>
    <dbReference type="NCBI Taxonomy" id="1715691"/>
    <lineage>
        <taxon>Bacteria</taxon>
        <taxon>Pseudomonadati</taxon>
        <taxon>Pseudomonadota</taxon>
        <taxon>Alphaproteobacteria</taxon>
        <taxon>Rhodobacterales</taxon>
        <taxon>Paracoccaceae</taxon>
        <taxon>Cognatishimia</taxon>
    </lineage>
</organism>
<dbReference type="Pfam" id="PF13403">
    <property type="entry name" value="Hint_2"/>
    <property type="match status" value="1"/>
</dbReference>
<dbReference type="Gene3D" id="2.170.16.10">
    <property type="entry name" value="Hedgehog/Intein (Hint) domain"/>
    <property type="match status" value="1"/>
</dbReference>
<evidence type="ECO:0000313" key="2">
    <source>
        <dbReference type="EMBL" id="QTN35323.1"/>
    </source>
</evidence>
<evidence type="ECO:0000259" key="1">
    <source>
        <dbReference type="Pfam" id="PF13403"/>
    </source>
</evidence>
<accession>A0A975I6P7</accession>
<evidence type="ECO:0000313" key="3">
    <source>
        <dbReference type="Proteomes" id="UP000665026"/>
    </source>
</evidence>
<dbReference type="RefSeq" id="WP_209356009.1">
    <property type="nucleotide sequence ID" value="NZ_CP060010.1"/>
</dbReference>
<dbReference type="SUPFAM" id="SSF51294">
    <property type="entry name" value="Hedgehog/intein (Hint) domain"/>
    <property type="match status" value="1"/>
</dbReference>
<dbReference type="EMBL" id="CP060010">
    <property type="protein sequence ID" value="QTN35323.1"/>
    <property type="molecule type" value="Genomic_DNA"/>
</dbReference>
<dbReference type="InterPro" id="IPR028992">
    <property type="entry name" value="Hedgehog/Intein_dom"/>
</dbReference>
<name>A0A975I6P7_9RHOB</name>